<dbReference type="EMBL" id="UINC01173819">
    <property type="protein sequence ID" value="SVD79623.1"/>
    <property type="molecule type" value="Genomic_DNA"/>
</dbReference>
<protein>
    <submittedName>
        <fullName evidence="1">Uncharacterized protein</fullName>
    </submittedName>
</protein>
<sequence length="64" mass="7350">MRKIEFRGVVIDLGINDMELHVNVNDESVGIIIDLYQNKDGDPVYQEWSSVIDIDDLTPKEESE</sequence>
<gene>
    <name evidence="1" type="ORF">METZ01_LOCUS432477</name>
</gene>
<proteinExistence type="predicted"/>
<organism evidence="1">
    <name type="scientific">marine metagenome</name>
    <dbReference type="NCBI Taxonomy" id="408172"/>
    <lineage>
        <taxon>unclassified sequences</taxon>
        <taxon>metagenomes</taxon>
        <taxon>ecological metagenomes</taxon>
    </lineage>
</organism>
<reference evidence="1" key="1">
    <citation type="submission" date="2018-05" db="EMBL/GenBank/DDBJ databases">
        <authorList>
            <person name="Lanie J.A."/>
            <person name="Ng W.-L."/>
            <person name="Kazmierczak K.M."/>
            <person name="Andrzejewski T.M."/>
            <person name="Davidsen T.M."/>
            <person name="Wayne K.J."/>
            <person name="Tettelin H."/>
            <person name="Glass J.I."/>
            <person name="Rusch D."/>
            <person name="Podicherti R."/>
            <person name="Tsui H.-C.T."/>
            <person name="Winkler M.E."/>
        </authorList>
    </citation>
    <scope>NUCLEOTIDE SEQUENCE</scope>
</reference>
<evidence type="ECO:0000313" key="1">
    <source>
        <dbReference type="EMBL" id="SVD79623.1"/>
    </source>
</evidence>
<name>A0A382Y8N3_9ZZZZ</name>
<accession>A0A382Y8N3</accession>
<dbReference type="AlphaFoldDB" id="A0A382Y8N3"/>